<keyword evidence="2" id="KW-1185">Reference proteome</keyword>
<sequence length="74" mass="8173">MWLPATAYNTTPSVDLTSFEYFSSGFSLIRIVEFFDIKAGFILLGDLLQSKEKCNLILGSCSLVGFPGTQMKNV</sequence>
<dbReference type="EMBL" id="CM037151">
    <property type="protein sequence ID" value="KAH7842036.1"/>
    <property type="molecule type" value="Genomic_DNA"/>
</dbReference>
<protein>
    <submittedName>
        <fullName evidence="1">Uncharacterized protein</fullName>
    </submittedName>
</protein>
<name>A0ACB7XM61_9ERIC</name>
<accession>A0ACB7XM61</accession>
<organism evidence="1 2">
    <name type="scientific">Vaccinium darrowii</name>
    <dbReference type="NCBI Taxonomy" id="229202"/>
    <lineage>
        <taxon>Eukaryota</taxon>
        <taxon>Viridiplantae</taxon>
        <taxon>Streptophyta</taxon>
        <taxon>Embryophyta</taxon>
        <taxon>Tracheophyta</taxon>
        <taxon>Spermatophyta</taxon>
        <taxon>Magnoliopsida</taxon>
        <taxon>eudicotyledons</taxon>
        <taxon>Gunneridae</taxon>
        <taxon>Pentapetalae</taxon>
        <taxon>asterids</taxon>
        <taxon>Ericales</taxon>
        <taxon>Ericaceae</taxon>
        <taxon>Vaccinioideae</taxon>
        <taxon>Vaccinieae</taxon>
        <taxon>Vaccinium</taxon>
    </lineage>
</organism>
<proteinExistence type="predicted"/>
<dbReference type="Proteomes" id="UP000828048">
    <property type="component" value="Chromosome 1"/>
</dbReference>
<evidence type="ECO:0000313" key="2">
    <source>
        <dbReference type="Proteomes" id="UP000828048"/>
    </source>
</evidence>
<reference evidence="1 2" key="1">
    <citation type="journal article" date="2021" name="Hortic Res">
        <title>High-quality reference genome and annotation aids understanding of berry development for evergreen blueberry (Vaccinium darrowii).</title>
        <authorList>
            <person name="Yu J."/>
            <person name="Hulse-Kemp A.M."/>
            <person name="Babiker E."/>
            <person name="Staton M."/>
        </authorList>
    </citation>
    <scope>NUCLEOTIDE SEQUENCE [LARGE SCALE GENOMIC DNA]</scope>
    <source>
        <strain evidence="2">cv. NJ 8807/NJ 8810</strain>
        <tissue evidence="1">Young leaf</tissue>
    </source>
</reference>
<evidence type="ECO:0000313" key="1">
    <source>
        <dbReference type="EMBL" id="KAH7842036.1"/>
    </source>
</evidence>
<gene>
    <name evidence="1" type="ORF">Vadar_000699</name>
</gene>
<comment type="caution">
    <text evidence="1">The sequence shown here is derived from an EMBL/GenBank/DDBJ whole genome shotgun (WGS) entry which is preliminary data.</text>
</comment>